<keyword evidence="1" id="KW-0472">Membrane</keyword>
<dbReference type="RefSeq" id="WP_089530684.1">
    <property type="nucleotide sequence ID" value="NZ_CP022437.1"/>
</dbReference>
<feature type="transmembrane region" description="Helical" evidence="1">
    <location>
        <begin position="499"/>
        <end position="518"/>
    </location>
</feature>
<feature type="transmembrane region" description="Helical" evidence="1">
    <location>
        <begin position="396"/>
        <end position="413"/>
    </location>
</feature>
<feature type="transmembrane region" description="Helical" evidence="1">
    <location>
        <begin position="551"/>
        <end position="567"/>
    </location>
</feature>
<dbReference type="AlphaFoldDB" id="A0A221M8Y7"/>
<accession>A0A221M8Y7</accession>
<keyword evidence="1" id="KW-0812">Transmembrane</keyword>
<dbReference type="Pfam" id="PF18949">
    <property type="entry name" value="DUF5693"/>
    <property type="match status" value="1"/>
</dbReference>
<reference evidence="2 3" key="1">
    <citation type="journal article" date="2003" name="Int. J. Syst. Evol. Microbiol.">
        <title>Virgibacillus carmonensis sp. nov., Virgibacillus necropolis sp. nov. and Virgibacillus picturae sp. nov., three novel species isolated from deteriorated mural paintings, transfer of the species of the genus salibacillus to Virgibacillus, as Virgibacillus marismortui comb. nov. and Virgibacillus salexigens comb. nov., and emended description of the genus Virgibacillus.</title>
        <authorList>
            <person name="Heyrman J."/>
            <person name="Logan N.A."/>
            <person name="Busse H.J."/>
            <person name="Balcaen A."/>
            <person name="Lebbe L."/>
            <person name="Rodriguez-Diaz M."/>
            <person name="Swings J."/>
            <person name="De Vos P."/>
        </authorList>
    </citation>
    <scope>NUCLEOTIDE SEQUENCE [LARGE SCALE GENOMIC DNA]</scope>
    <source>
        <strain evidence="2 3">LMG 19488</strain>
    </source>
</reference>
<evidence type="ECO:0000256" key="1">
    <source>
        <dbReference type="SAM" id="Phobius"/>
    </source>
</evidence>
<feature type="transmembrane region" description="Helical" evidence="1">
    <location>
        <begin position="433"/>
        <end position="453"/>
    </location>
</feature>
<feature type="transmembrane region" description="Helical" evidence="1">
    <location>
        <begin position="459"/>
        <end position="479"/>
    </location>
</feature>
<dbReference type="OrthoDB" id="3805529at2"/>
<feature type="transmembrane region" description="Helical" evidence="1">
    <location>
        <begin position="574"/>
        <end position="593"/>
    </location>
</feature>
<feature type="transmembrane region" description="Helical" evidence="1">
    <location>
        <begin position="605"/>
        <end position="626"/>
    </location>
</feature>
<proteinExistence type="predicted"/>
<gene>
    <name evidence="2" type="ORF">CFK40_03395</name>
</gene>
<dbReference type="Proteomes" id="UP000204391">
    <property type="component" value="Chromosome"/>
</dbReference>
<evidence type="ECO:0000313" key="3">
    <source>
        <dbReference type="Proteomes" id="UP000204391"/>
    </source>
</evidence>
<dbReference type="KEGG" id="vne:CFK40_03395"/>
<dbReference type="InterPro" id="IPR043748">
    <property type="entry name" value="DUF5693"/>
</dbReference>
<organism evidence="2 3">
    <name type="scientific">Virgibacillus necropolis</name>
    <dbReference type="NCBI Taxonomy" id="163877"/>
    <lineage>
        <taxon>Bacteria</taxon>
        <taxon>Bacillati</taxon>
        <taxon>Bacillota</taxon>
        <taxon>Bacilli</taxon>
        <taxon>Bacillales</taxon>
        <taxon>Bacillaceae</taxon>
        <taxon>Virgibacillus</taxon>
    </lineage>
</organism>
<sequence length="638" mass="72857">MIKRKWLWISIIVLLLISVPGLYDRWNAEVTNNTYEITTPYQEIYGLTTESSITMDEALSSLKEAGLNTVSLSPVTLDLLEKQDIVTIYEQKELEKMLKFSNVQDDYKQKQDGFYITVPKDSSYMNKINQHFTPVELTINNKPLYFIPDEDGTARHSSIGYNKEAIKLVKEHNLNYTLRVENVTNETKDSGVKASISNKNTIEQLMEVKNEDASNLLFSGQEVIGYPNHQKVKTWANQLNEAGYGFYTIEFVNQMGLQTIAKETNYDFIRLHSMRLNNDALDESVDRAVRAVKERNIRSIFFHFPNGEPVESLETATNFIHAVNKNMPNQFIPGAPEPFKEIYTPLWIKAAVLLAGILFTYLSAGIIDNKKIRLASSVFMFLLALSFFLLHSLVVLKAFALIIAIITPIYAVISSSEGTTTIKTITFRYFKTIGISFVGIAIVISLLNGNAFITGFELFRGVKLVYVTPILFLAFYILFSKRYGSMNAKEVNTILKTPVKYWHIIIITIVGLMAFYYISRTGNAGSVSELELLIRHKLEEYLYVRPRTKEFLIGFPLYILALYTMGINKRWGKFLLIPGVIGFLSIMNTFTHFHIPLSVSLLRTAYSLIIGYLIGIFLIYLVKICFRYITNKNKARWS</sequence>
<dbReference type="EMBL" id="CP022437">
    <property type="protein sequence ID" value="ASN04114.1"/>
    <property type="molecule type" value="Genomic_DNA"/>
</dbReference>
<evidence type="ECO:0000313" key="2">
    <source>
        <dbReference type="EMBL" id="ASN04114.1"/>
    </source>
</evidence>
<feature type="transmembrane region" description="Helical" evidence="1">
    <location>
        <begin position="346"/>
        <end position="367"/>
    </location>
</feature>
<protein>
    <submittedName>
        <fullName evidence="2">Uncharacterized protein</fullName>
    </submittedName>
</protein>
<keyword evidence="3" id="KW-1185">Reference proteome</keyword>
<name>A0A221M8Y7_9BACI</name>
<keyword evidence="1" id="KW-1133">Transmembrane helix</keyword>
<feature type="transmembrane region" description="Helical" evidence="1">
    <location>
        <begin position="374"/>
        <end position="390"/>
    </location>
</feature>